<accession>A0ABU6V9B8</accession>
<evidence type="ECO:0000256" key="8">
    <source>
        <dbReference type="ARBA" id="ARBA00023010"/>
    </source>
</evidence>
<dbReference type="PANTHER" id="PTHR10485:SF0">
    <property type="entry name" value="AT05822P-RELATED"/>
    <property type="match status" value="1"/>
</dbReference>
<evidence type="ECO:0000256" key="1">
    <source>
        <dbReference type="ARBA" id="ARBA00004448"/>
    </source>
</evidence>
<dbReference type="Pfam" id="PF02466">
    <property type="entry name" value="Tim17"/>
    <property type="match status" value="1"/>
</dbReference>
<reference evidence="11 12" key="1">
    <citation type="journal article" date="2023" name="Plants (Basel)">
        <title>Bridging the Gap: Combining Genomics and Transcriptomics Approaches to Understand Stylosanthes scabra, an Orphan Legume from the Brazilian Caatinga.</title>
        <authorList>
            <person name="Ferreira-Neto J.R.C."/>
            <person name="da Silva M.D."/>
            <person name="Binneck E."/>
            <person name="de Melo N.F."/>
            <person name="da Silva R.H."/>
            <person name="de Melo A.L.T.M."/>
            <person name="Pandolfi V."/>
            <person name="Bustamante F.O."/>
            <person name="Brasileiro-Vidal A.C."/>
            <person name="Benko-Iseppon A.M."/>
        </authorList>
    </citation>
    <scope>NUCLEOTIDE SEQUENCE [LARGE SCALE GENOMIC DNA]</scope>
    <source>
        <tissue evidence="11">Leaves</tissue>
    </source>
</reference>
<dbReference type="EMBL" id="JASCZI010151130">
    <property type="protein sequence ID" value="MED6169926.1"/>
    <property type="molecule type" value="Genomic_DNA"/>
</dbReference>
<dbReference type="PANTHER" id="PTHR10485">
    <property type="entry name" value="MITOCHONDRIAL IMPORT INNER MEMBRANE TRANSLOCASE SUBUNIT TIM-17"/>
    <property type="match status" value="1"/>
</dbReference>
<keyword evidence="9" id="KW-0496">Mitochondrion</keyword>
<evidence type="ECO:0000256" key="4">
    <source>
        <dbReference type="ARBA" id="ARBA00022692"/>
    </source>
</evidence>
<name>A0ABU6V9B8_9FABA</name>
<evidence type="ECO:0000313" key="11">
    <source>
        <dbReference type="EMBL" id="MED6169926.1"/>
    </source>
</evidence>
<evidence type="ECO:0000313" key="12">
    <source>
        <dbReference type="Proteomes" id="UP001341840"/>
    </source>
</evidence>
<evidence type="ECO:0000256" key="6">
    <source>
        <dbReference type="ARBA" id="ARBA00022927"/>
    </source>
</evidence>
<comment type="caution">
    <text evidence="11">The sequence shown here is derived from an EMBL/GenBank/DDBJ whole genome shotgun (WGS) entry which is preliminary data.</text>
</comment>
<evidence type="ECO:0000256" key="3">
    <source>
        <dbReference type="ARBA" id="ARBA00022448"/>
    </source>
</evidence>
<proteinExistence type="inferred from homology"/>
<keyword evidence="12" id="KW-1185">Reference proteome</keyword>
<comment type="subcellular location">
    <subcellularLocation>
        <location evidence="1">Mitochondrion inner membrane</location>
        <topology evidence="1">Multi-pass membrane protein</topology>
    </subcellularLocation>
</comment>
<gene>
    <name evidence="11" type="ORF">PIB30_025830</name>
</gene>
<keyword evidence="10" id="KW-0472">Membrane</keyword>
<dbReference type="Proteomes" id="UP001341840">
    <property type="component" value="Unassembled WGS sequence"/>
</dbReference>
<keyword evidence="6" id="KW-0653">Protein transport</keyword>
<keyword evidence="4" id="KW-0812">Transmembrane</keyword>
<keyword evidence="7" id="KW-1133">Transmembrane helix</keyword>
<evidence type="ECO:0000256" key="9">
    <source>
        <dbReference type="ARBA" id="ARBA00023128"/>
    </source>
</evidence>
<evidence type="ECO:0000256" key="5">
    <source>
        <dbReference type="ARBA" id="ARBA00022792"/>
    </source>
</evidence>
<evidence type="ECO:0000256" key="7">
    <source>
        <dbReference type="ARBA" id="ARBA00022989"/>
    </source>
</evidence>
<protein>
    <submittedName>
        <fullName evidence="11">Uncharacterized protein</fullName>
    </submittedName>
</protein>
<evidence type="ECO:0000256" key="2">
    <source>
        <dbReference type="ARBA" id="ARBA00008444"/>
    </source>
</evidence>
<comment type="similarity">
    <text evidence="2">Belongs to the Tim17/Tim22/Tim23 family.</text>
</comment>
<keyword evidence="8" id="KW-0811">Translocation</keyword>
<sequence>MEDIEFYILVKLPEKMADYVEEAVEFTGIGFSMGIIGGSAFHMLKSLYKYPTEIATACHAVRLNAPRVGGNFAAWCSVYGAVQYAILSARHKTDPWTYIFPPAISSGLLSLRRLSVRASAGVGIFVGLLRAAPEVGHIVVDKSLADRKLQKTVLRKAGEGCNLPYGRNVIGQSHMCTNGGRCMPTVYRATYSHSIKPVTSKDYLEKRGLLSPSLPNIKRPTLQTHLQHQLQLQFHPQITSAGICLPHFSLLTTSPCTNTTSKDTQSTSSKQTISGNTSSCKRLGLLPEYSTSCQHLD</sequence>
<keyword evidence="5" id="KW-0999">Mitochondrion inner membrane</keyword>
<organism evidence="11 12">
    <name type="scientific">Stylosanthes scabra</name>
    <dbReference type="NCBI Taxonomy" id="79078"/>
    <lineage>
        <taxon>Eukaryota</taxon>
        <taxon>Viridiplantae</taxon>
        <taxon>Streptophyta</taxon>
        <taxon>Embryophyta</taxon>
        <taxon>Tracheophyta</taxon>
        <taxon>Spermatophyta</taxon>
        <taxon>Magnoliopsida</taxon>
        <taxon>eudicotyledons</taxon>
        <taxon>Gunneridae</taxon>
        <taxon>Pentapetalae</taxon>
        <taxon>rosids</taxon>
        <taxon>fabids</taxon>
        <taxon>Fabales</taxon>
        <taxon>Fabaceae</taxon>
        <taxon>Papilionoideae</taxon>
        <taxon>50 kb inversion clade</taxon>
        <taxon>dalbergioids sensu lato</taxon>
        <taxon>Dalbergieae</taxon>
        <taxon>Pterocarpus clade</taxon>
        <taxon>Stylosanthes</taxon>
    </lineage>
</organism>
<evidence type="ECO:0000256" key="10">
    <source>
        <dbReference type="ARBA" id="ARBA00023136"/>
    </source>
</evidence>
<keyword evidence="3" id="KW-0813">Transport</keyword>